<dbReference type="EMBL" id="CAJHUC010000634">
    <property type="protein sequence ID" value="CAD7697272.1"/>
    <property type="molecule type" value="Genomic_DNA"/>
</dbReference>
<gene>
    <name evidence="3" type="ORF">OSTQU699_LOCUS2633</name>
</gene>
<dbReference type="Proteomes" id="UP000708148">
    <property type="component" value="Unassembled WGS sequence"/>
</dbReference>
<feature type="domain" description="BTB" evidence="2">
    <location>
        <begin position="22"/>
        <end position="99"/>
    </location>
</feature>
<evidence type="ECO:0000313" key="4">
    <source>
        <dbReference type="Proteomes" id="UP000708148"/>
    </source>
</evidence>
<feature type="non-terminal residue" evidence="3">
    <location>
        <position position="1"/>
    </location>
</feature>
<dbReference type="InterPro" id="IPR000210">
    <property type="entry name" value="BTB/POZ_dom"/>
</dbReference>
<comment type="caution">
    <text evidence="3">The sequence shown here is derived from an EMBL/GenBank/DDBJ whole genome shotgun (WGS) entry which is preliminary data.</text>
</comment>
<dbReference type="InterPro" id="IPR011333">
    <property type="entry name" value="SKP1/BTB/POZ_sf"/>
</dbReference>
<keyword evidence="4" id="KW-1185">Reference proteome</keyword>
<sequence length="227" mass="25111">MPEESQQVLRYLPERAEYAELCDITLTAEGQNIPAHGAVIALHSGFFCNMLADLRSGDCKHESLGADGKLCIKLDDHVSAEDTRLMLAIMYGQILQLKSAQEAWAMVHLGDKYDADILFRISEHKMCELGDSLYFMKPSKTTALSSTKENVEDGTEKWLDAAMWLGLADRLGMEDLRTKCQCIILQDIVANSKGDPVKPELLLAMASLNNHGASPKSICDIFGAYVR</sequence>
<comment type="pathway">
    <text evidence="1">Protein modification; protein ubiquitination.</text>
</comment>
<evidence type="ECO:0000259" key="2">
    <source>
        <dbReference type="PROSITE" id="PS50097"/>
    </source>
</evidence>
<organism evidence="3 4">
    <name type="scientific">Ostreobium quekettii</name>
    <dbReference type="NCBI Taxonomy" id="121088"/>
    <lineage>
        <taxon>Eukaryota</taxon>
        <taxon>Viridiplantae</taxon>
        <taxon>Chlorophyta</taxon>
        <taxon>core chlorophytes</taxon>
        <taxon>Ulvophyceae</taxon>
        <taxon>TCBD clade</taxon>
        <taxon>Bryopsidales</taxon>
        <taxon>Ostreobineae</taxon>
        <taxon>Ostreobiaceae</taxon>
        <taxon>Ostreobium</taxon>
    </lineage>
</organism>
<dbReference type="SUPFAM" id="SSF54695">
    <property type="entry name" value="POZ domain"/>
    <property type="match status" value="1"/>
</dbReference>
<accession>A0A8S1ITF7</accession>
<dbReference type="Pfam" id="PF00651">
    <property type="entry name" value="BTB"/>
    <property type="match status" value="1"/>
</dbReference>
<protein>
    <recommendedName>
        <fullName evidence="2">BTB domain-containing protein</fullName>
    </recommendedName>
</protein>
<evidence type="ECO:0000256" key="1">
    <source>
        <dbReference type="ARBA" id="ARBA00004906"/>
    </source>
</evidence>
<dbReference type="OrthoDB" id="577471at2759"/>
<dbReference type="CDD" id="cd18186">
    <property type="entry name" value="BTB_POZ_ZBTB_KLHL-like"/>
    <property type="match status" value="1"/>
</dbReference>
<dbReference type="SMART" id="SM00225">
    <property type="entry name" value="BTB"/>
    <property type="match status" value="1"/>
</dbReference>
<dbReference type="AlphaFoldDB" id="A0A8S1ITF7"/>
<proteinExistence type="predicted"/>
<name>A0A8S1ITF7_9CHLO</name>
<reference evidence="3" key="1">
    <citation type="submission" date="2020-12" db="EMBL/GenBank/DDBJ databases">
        <authorList>
            <person name="Iha C."/>
        </authorList>
    </citation>
    <scope>NUCLEOTIDE SEQUENCE</scope>
</reference>
<dbReference type="PROSITE" id="PS50097">
    <property type="entry name" value="BTB"/>
    <property type="match status" value="1"/>
</dbReference>
<dbReference type="Gene3D" id="3.30.710.10">
    <property type="entry name" value="Potassium Channel Kv1.1, Chain A"/>
    <property type="match status" value="1"/>
</dbReference>
<evidence type="ECO:0000313" key="3">
    <source>
        <dbReference type="EMBL" id="CAD7697272.1"/>
    </source>
</evidence>